<gene>
    <name evidence="9" type="ORF">TTRE_0000463501</name>
</gene>
<dbReference type="EMBL" id="HG806030">
    <property type="protein sequence ID" value="CDW56358.1"/>
    <property type="molecule type" value="Genomic_DNA"/>
</dbReference>
<dbReference type="PANTHER" id="PTHR14399">
    <property type="entry name" value="P53-INDUCED PROTEIN RELATED"/>
    <property type="match status" value="1"/>
</dbReference>
<feature type="transmembrane region" description="Helical" evidence="8">
    <location>
        <begin position="165"/>
        <end position="186"/>
    </location>
</feature>
<comment type="subcellular location">
    <subcellularLocation>
        <location evidence="2">Cell junction</location>
    </subcellularLocation>
    <subcellularLocation>
        <location evidence="1">Membrane</location>
        <topology evidence="1">Multi-pass membrane protein</topology>
    </subcellularLocation>
</comment>
<proteinExistence type="inferred from homology"/>
<dbReference type="STRING" id="36087.A0A077Z9M2"/>
<sequence length="208" mass="23217">MPDATTTIETVTVVRPLKVISLICEILALLTLLLSLSTCAWLKCEGYFKSGIFQECTYANPRYHSLPNGAPAPGQCQMSRIVEKPYFQITAALLVLAGAVILASIGVTGAGLSTINYGQRYLYYRIAMYLSLIGLIAQQIALVVFPLCFYFELEMWFGSTWELDWSYGVGWGSSICTFFACALLIADKEREEVYYKEKTVYTNSQMVV</sequence>
<evidence type="ECO:0000313" key="10">
    <source>
        <dbReference type="Proteomes" id="UP000030665"/>
    </source>
</evidence>
<dbReference type="OrthoDB" id="8655982at2759"/>
<evidence type="ECO:0000256" key="4">
    <source>
        <dbReference type="ARBA" id="ARBA00022692"/>
    </source>
</evidence>
<feature type="transmembrane region" description="Helical" evidence="8">
    <location>
        <begin position="126"/>
        <end position="153"/>
    </location>
</feature>
<evidence type="ECO:0000256" key="6">
    <source>
        <dbReference type="ARBA" id="ARBA00022989"/>
    </source>
</evidence>
<evidence type="ECO:0000256" key="2">
    <source>
        <dbReference type="ARBA" id="ARBA00004282"/>
    </source>
</evidence>
<dbReference type="GO" id="GO:0098609">
    <property type="term" value="P:cell-cell adhesion"/>
    <property type="evidence" value="ECO:0007669"/>
    <property type="project" value="TreeGrafter"/>
</dbReference>
<evidence type="ECO:0000256" key="3">
    <source>
        <dbReference type="ARBA" id="ARBA00008691"/>
    </source>
</evidence>
<protein>
    <recommendedName>
        <fullName evidence="11">Transmembrane protein 47</fullName>
    </recommendedName>
</protein>
<dbReference type="GO" id="GO:0005911">
    <property type="term" value="C:cell-cell junction"/>
    <property type="evidence" value="ECO:0007669"/>
    <property type="project" value="TreeGrafter"/>
</dbReference>
<accession>A0A077Z9M2</accession>
<evidence type="ECO:0000256" key="1">
    <source>
        <dbReference type="ARBA" id="ARBA00004141"/>
    </source>
</evidence>
<evidence type="ECO:0000256" key="8">
    <source>
        <dbReference type="SAM" id="Phobius"/>
    </source>
</evidence>
<feature type="transmembrane region" description="Helical" evidence="8">
    <location>
        <begin position="20"/>
        <end position="42"/>
    </location>
</feature>
<dbReference type="PANTHER" id="PTHR14399:SF5">
    <property type="entry name" value="CELL JUNCTION PROTEIN VAB-9"/>
    <property type="match status" value="1"/>
</dbReference>
<evidence type="ECO:0008006" key="11">
    <source>
        <dbReference type="Google" id="ProtNLM"/>
    </source>
</evidence>
<keyword evidence="7 8" id="KW-0472">Membrane</keyword>
<comment type="similarity">
    <text evidence="3">Belongs to the TMEM47 family.</text>
</comment>
<keyword evidence="4 8" id="KW-0812">Transmembrane</keyword>
<evidence type="ECO:0000313" key="9">
    <source>
        <dbReference type="EMBL" id="CDW56358.1"/>
    </source>
</evidence>
<keyword evidence="10" id="KW-1185">Reference proteome</keyword>
<dbReference type="GO" id="GO:0016020">
    <property type="term" value="C:membrane"/>
    <property type="evidence" value="ECO:0007669"/>
    <property type="project" value="UniProtKB-SubCell"/>
</dbReference>
<keyword evidence="5" id="KW-0965">Cell junction</keyword>
<reference evidence="9" key="2">
    <citation type="submission" date="2014-03" db="EMBL/GenBank/DDBJ databases">
        <title>The whipworm genome and dual-species transcriptomics of an intimate host-pathogen interaction.</title>
        <authorList>
            <person name="Foth B.J."/>
            <person name="Tsai I.J."/>
            <person name="Reid A.J."/>
            <person name="Bancroft A.J."/>
            <person name="Nichol S."/>
            <person name="Tracey A."/>
            <person name="Holroyd N."/>
            <person name="Cotton J.A."/>
            <person name="Stanley E.J."/>
            <person name="Zarowiecki M."/>
            <person name="Liu J.Z."/>
            <person name="Huckvale T."/>
            <person name="Cooper P.J."/>
            <person name="Grencis R.K."/>
            <person name="Berriman M."/>
        </authorList>
    </citation>
    <scope>NUCLEOTIDE SEQUENCE [LARGE SCALE GENOMIC DNA]</scope>
</reference>
<reference evidence="9" key="1">
    <citation type="submission" date="2014-01" db="EMBL/GenBank/DDBJ databases">
        <authorList>
            <person name="Aslett M."/>
        </authorList>
    </citation>
    <scope>NUCLEOTIDE SEQUENCE</scope>
</reference>
<name>A0A077Z9M2_TRITR</name>
<organism evidence="9 10">
    <name type="scientific">Trichuris trichiura</name>
    <name type="common">Whipworm</name>
    <name type="synonym">Trichocephalus trichiurus</name>
    <dbReference type="NCBI Taxonomy" id="36087"/>
    <lineage>
        <taxon>Eukaryota</taxon>
        <taxon>Metazoa</taxon>
        <taxon>Ecdysozoa</taxon>
        <taxon>Nematoda</taxon>
        <taxon>Enoplea</taxon>
        <taxon>Dorylaimia</taxon>
        <taxon>Trichinellida</taxon>
        <taxon>Trichuridae</taxon>
        <taxon>Trichuris</taxon>
    </lineage>
</organism>
<feature type="transmembrane region" description="Helical" evidence="8">
    <location>
        <begin position="86"/>
        <end position="106"/>
    </location>
</feature>
<dbReference type="Gene3D" id="1.20.140.150">
    <property type="match status" value="1"/>
</dbReference>
<dbReference type="InterPro" id="IPR015664">
    <property type="entry name" value="P53_induced"/>
</dbReference>
<keyword evidence="6 8" id="KW-1133">Transmembrane helix</keyword>
<dbReference type="Proteomes" id="UP000030665">
    <property type="component" value="Unassembled WGS sequence"/>
</dbReference>
<evidence type="ECO:0000256" key="5">
    <source>
        <dbReference type="ARBA" id="ARBA00022949"/>
    </source>
</evidence>
<dbReference type="AlphaFoldDB" id="A0A077Z9M2"/>
<evidence type="ECO:0000256" key="7">
    <source>
        <dbReference type="ARBA" id="ARBA00023136"/>
    </source>
</evidence>